<dbReference type="OrthoDB" id="290443at2759"/>
<feature type="compositionally biased region" description="Pro residues" evidence="2">
    <location>
        <begin position="2750"/>
        <end position="2759"/>
    </location>
</feature>
<organism evidence="3 4">
    <name type="scientific">Paramecium sonneborni</name>
    <dbReference type="NCBI Taxonomy" id="65129"/>
    <lineage>
        <taxon>Eukaryota</taxon>
        <taxon>Sar</taxon>
        <taxon>Alveolata</taxon>
        <taxon>Ciliophora</taxon>
        <taxon>Intramacronucleata</taxon>
        <taxon>Oligohymenophorea</taxon>
        <taxon>Peniculida</taxon>
        <taxon>Parameciidae</taxon>
        <taxon>Paramecium</taxon>
    </lineage>
</organism>
<evidence type="ECO:0000256" key="2">
    <source>
        <dbReference type="SAM" id="MobiDB-lite"/>
    </source>
</evidence>
<evidence type="ECO:0000313" key="3">
    <source>
        <dbReference type="EMBL" id="CAD8121660.1"/>
    </source>
</evidence>
<comment type="caution">
    <text evidence="3">The sequence shown here is derived from an EMBL/GenBank/DDBJ whole genome shotgun (WGS) entry which is preliminary data.</text>
</comment>
<evidence type="ECO:0000256" key="1">
    <source>
        <dbReference type="SAM" id="Coils"/>
    </source>
</evidence>
<name>A0A8S1R4V3_9CILI</name>
<feature type="compositionally biased region" description="Low complexity" evidence="2">
    <location>
        <begin position="2760"/>
        <end position="2769"/>
    </location>
</feature>
<accession>A0A8S1R4V3</accession>
<dbReference type="EMBL" id="CAJJDN010000133">
    <property type="protein sequence ID" value="CAD8121660.1"/>
    <property type="molecule type" value="Genomic_DNA"/>
</dbReference>
<keyword evidence="1" id="KW-0175">Coiled coil</keyword>
<keyword evidence="4" id="KW-1185">Reference proteome</keyword>
<reference evidence="3" key="1">
    <citation type="submission" date="2021-01" db="EMBL/GenBank/DDBJ databases">
        <authorList>
            <consortium name="Genoscope - CEA"/>
            <person name="William W."/>
        </authorList>
    </citation>
    <scope>NUCLEOTIDE SEQUENCE</scope>
</reference>
<feature type="region of interest" description="Disordered" evidence="2">
    <location>
        <begin position="2735"/>
        <end position="2778"/>
    </location>
</feature>
<feature type="coiled-coil region" evidence="1">
    <location>
        <begin position="9"/>
        <end position="51"/>
    </location>
</feature>
<proteinExistence type="predicted"/>
<protein>
    <submittedName>
        <fullName evidence="3">Uncharacterized protein</fullName>
    </submittedName>
</protein>
<gene>
    <name evidence="3" type="ORF">PSON_ATCC_30995.1.T1330130</name>
</gene>
<sequence>MSQLDPAYFEKLKDQINNMNNNNENFTEKNILDIRERLARISEEVHQERNRDTNHQVLQNNQRIFVENCLSFIVYVLQHVDPQTSRNTKFLIRAAILELLQKKILLQHMTFQVVEQMTIVLEKDNENNAAIAIRIINDLLKSNQQQSHQFQRSNTLFSDQLLLRLYSFFEQRIEFLVKFNNELKRSQYKKLLGDNQSNPFQDQNYVLSTDNEDRKEKDIRLNIHSLSFVTNIPTFFIYTIFVLDSIVKDETKIQMREILKRALKTMNLVINETNFQDLLQKVPRNIVQELFNAYSKFLQLLALTIKRDDSSIQPQSRIIKDMSDTIKLDSVVSTIIKTLKHCPVDLMHLRIDISYRLKQSLIQKRDPIQQNEITDKINEINVNVAELIDEETIIGKNLKIPPYQKSNMYQNWLDIVKNVVQSYLPKNEQQTQQPNNLEKQQIEFINNQQYMDKIFNTIFKVLFDSSLQLSIHEKALDLMKVFLELFSKQNTYFIDKNLLQYYIEQPQQQQQQTDSIFKEVTTHSPKYKLLDRLFQMIGMKLAQIRKQIQQIKDILNRTQKWGNIKKTTSQTNVSSLPCNNNEALNEKYITQLEQYIKENEIEIDQNLITQQDQAATQVFTYDDEEEYQVNSISINSYNQFVDFAKEVKSKIFDQLNEILQKLLHFVITTNKEIVMKYKNRPNCQISQRLAPLVQAQNEGKPYLSNLQCHYMSKIMKNGLMIFDELHDHQRNHFEILDYKKKTIPTFMQFFIQFQDPINFKNIFEPNSKLLLKISVNLIKTCPETHCLPLLLQDHLQILSHPENQAQAKLSVKYYIEFLLNLYLRELQTTPELPSRFGYCRGNQLIQMNNQKSQNVQQKDQDEYISLIQKLLRIPIRLFPRVKCQQNEEPIVKPLVKQLILFFVKKSHETYYPIDFLGLLLSLVKRIQNNDQGEGLSKYFQQLCDKYDRNDRQQILQRQQYEIYHKLNLSGVNIVLNMFELFQTGIVEIQDIVAEVIANFPLQKTIQINLAKQYPVFAQCLFRALHNISTIENQVIQKTLMLLENIVTNLSMEEMREFFGDLLQPFIEKLLTFPSEYKMADIYSKQVNLFLDPSFKSLKILSKLGALVRKSEWPIEVKRNHTDNPFIKNQYLEVQIEGLQQNLKINLSETVRCAVEILQNVLEQQLATYLFKQSSIQHSYSIVKMVLLGYYKMPIQFDHDLYNYQIPEGMALYMKLQSRQCEEDSLINKDEELIAAVTKVFIGLSNFHNIIQTITTATFHKIKEDVENVVTTLSEMFFIQLADDHCEQIQQLKQIKPDINSLFAMTEDIVKKYLREKPQVIKWISHLFKGLNKRYMLTAEENMNFKDFYIQQHEFIWNKLLMGNCLNKYKKILTTHFKNNNENMIWAYNVYYTVVVRLFEEFVYEKFGKQTQLQKEDDRRRKIQIVQSYGGTMIPSEGLNCRSISIELLTEIQNLRPKFQDYYSSNQIIGLPYIPDQRIVECSFILLRQLSESIKVVSQQLTKNLLFQTINQLIQNLNFDHSKQPHSHQSTLILQNKLREIVKVITQNCNTFKKSLLQICTELFDHIIANFYQGNPGPLFYMNIGEGMNSMFEEQIKLIPLEEIVGFNLQQLYWVNIDYSDIPNSPYTQNTVIRELVLIIKQLCEEQNMSDITAQRYANGFRILTYLLQKQGKYKTFQYYLFKIVQFKNEPTLIQCIEEFVELSFKIIQQNEETYYRQSKMILNNDEQQLQNAHINVSHGLDDLEFKINIEDIDFEIKWQSYMVVAVYGFLKSISTLNYIYHIQKHLQKNIDKNQTGKPTILAMKFKTVEILYEGLLRVESSIRQAGYRYLQDLLQQEGITNDKTLFENDDRLKKVMKPLLTCVQSDIFHYVPSFLKSLKLILKIFSKVFHRALSDKLQNHLTRIVQENIQQPLAPNGQFCTLMEWFYQQHQSQESLNFQMGIISGLLKLFQHLTSQLTNPSNGSQVINIVQKIITDTNNLRRNYVFKVSQMQLNSCIDKPLVKFLNTLAANYFDVFQSSYNVGQIQQFQRQLEGVSSLLSNQTPIKGLWEQLRERLQYIKTVRQVISEPTAFPLREKLCREKSQLAHRMERFNKFIEDLSSALEKGLLNVQTPLNPELQQSFHQSYLQKLINVISEIKIEIVQFGFQLCKRNPSCLKKNNYFLENCILNNIKDLLDKQKQNNLNRKVQQSQLQQAYNQLILSNQQINSLLNRHCSMLKQFISQNEDCKIAIQGMLRLILYSTQDKVKKWVLNVAMNKSISLRKRIIEIWIENFKFSDDDHINQVQMIIGYHVIYPILFHSNQRNDLNQISQLSLFQRMKEVNDDFFKYYGKILSDIEHNCPMNFTYKLPNNLTAKLSDVNHYYKSSVIDMLQISSYLLCFQEQQLPSDLKMSFLQFGYEMINKSDKLVAFHANFYFSKFLKKIGLIQNDPISVNKRYLKIYNKALKQLDESGQSEQELSSLCKKIFSVVLPWLDQVEVQDQKDWIQATQQLLKQESSNLDYEQVSKITRFWSMFIKNHKIFHKHHESFTIHIINSMQQIGFFNQNQQPQQQIITNSYQNYRRIALDLAFLQVEWKTKMIKKDLLQNNLKKFRDSFYQSEAQNHDESLSSEIYQSFFIKQSLKAHNIEDAELQKRALYLFKKILIIAPLTNYKMNMETVKKNIANLMNQIVEPQQGNSTIRTMSIQPTASSYFRYFLIVLHILTIIAEFQPANKINQLYQPFFDIIFRMNSLPDQVQQQMPPRPNAGRIPPTQPRQPPPQQRVQYNQPPQDRSQQHQNALSQDHAPLVFKIFNLFRKLIKNAKENQNEQSEQFLNQVSNWVKETIQQHPQFKRNTQQTMNQFMAARIPNQILKVNILSIFLLKLFFNHDFSYVRPLLSSLKRIIEMLIEYLKQKDKGEQYLDNMRKYTILKKQFNIKEIEKLENDSQKQYTHSDLSSYISDFGLMTDDFPFGMKLSDEMLYFPEEFPENQKIKFHLYRSALQKTVKMIAYNFDEIKDQKEQVEFLQQLIWIIESVPDYELKLECIAILRMLFINGISNKEGYLQAISVYLSPVRSFQVRQELNRMEDNLQFKPSKMSQEQQLIFFFDLTKFQSVFDKKIDQRSSDSYDNQHGKIQDLKVLKLYFMFLCELLLVYPFKKQQGSINSGFYLLKNIFDRGNGSLREFRRILQVISKLSTCLDYLQFFYRMILDIYGYTYDRFLQFAFGDPSCKQQDQPLQTEGEEIMLMAVKFLMLGRGQMIFPKEFYPTQPNQIIVQVVSKDEDSTMREQVLNKYLAIYYRKQYWSKLYNSCIKLTTSEYLPSIVIYNLSYIPIQDQPQQPLRECIIPSAAIELMGTAANVSSRLLKPIFNQVILCDIKTITQITDYISKQSISYGTLQTISNFLVQQILSHITNIYDFMENHQTHFNFNNLIMCLRQKNLLPLAQYLLEFIYQYLMEDSNYCSQLNEDILVQLQGIYQEQWNKQCLLGCKAITVTQPWVRQLVLMNQLREPAQSYQLILGNQETIDQFWMQLEYETHEVLGIQKEYDQQIIHQLFTESLQQLNQWNTLKQIDQSKVQEVQNKILMGFRERQRDTTDQGWKELNVLQEMKPNMQQNDLYCYNQAYFKLLDFVRDEASLNQHGRGGNHVLQSIEQNLKYAQIINCYNFIKTLPKLSQSYEQMMSSPQLWGNKFLNFVSQFQLYTELDESLRQYAPTQPTYAGQAQNAYDQLLDIISNAYQSSLSCKKYFFERQPTIIDQQEFTFDLISQRMVQLQMCLQRFNGQLNQLLNNQQLPSNGTLDQKSYQLAALDYKTLLYPMRYYQQNGIFGLFDEQSILKEVPKPLQVYAEKVYQLEKIKFKTIKFQDVDNNQQSLTELLSYFNSLQLGTYSAEEFKNYMISKIRRYKMINQFYKLLRLDQQTESSGMQIEEQKLEIMVSQTNEFFIQNQTNYLKFWKEAHKIYQLAHKKYSNNIKFAHHYIQITPLSMQYKPQKFPITGMYMFHILNITNPTDSIVTDAFSQIIGTIPLHLLQRFITQLISTYLQTPCESTRKDCLNAINKLCIYNPLNSLQFIQYLKSLGQCNDDRSQQLINSIQQSSKLNLKIASIYSLNYLQNSIFDHQVWDYVEEIIYNCGKILDSNYFEIPSSNLNERCQIILNIIQKNQQIKEMIKQYCQLNDLNKQLKNDQIHTIQLVYLAALKCIYINLFRVNMNSKEEFPLQLSNSINSFIPKQIQIDELYAINDEFQMNQLPMLGFEGQIKRTQAYETIYITNMFPTIHIIFLRRKRFIRQIALLGNDEKKYLFLLKTKKIENKKTTQNILDEQISSQFIKMTNILNQNYKETKIRNVKHMISDKYLLEYQKQNYQLEPYQEETYNLNNILDTILQIQYHANPKNDSSIKIPYYNPQVEKDYLKKQDLTNYILRFSKTIDTFIQLRKIIVINIGVHFALSFTMASSQSPKQLENLQINLSNGNFYQKKYLFKVNNNRLTLYDPFAIRYSRNIEHLVGQVNLNAYLIPTFTATIIGILNIDLTDYLNVVFWQLGCRDSLEPFIKKLQDVVYENEVIDSKCDRLIAISKNLFSGQEKLKLWVKKWF</sequence>
<evidence type="ECO:0000313" key="4">
    <source>
        <dbReference type="Proteomes" id="UP000692954"/>
    </source>
</evidence>
<dbReference type="Proteomes" id="UP000692954">
    <property type="component" value="Unassembled WGS sequence"/>
</dbReference>